<evidence type="ECO:0000256" key="1">
    <source>
        <dbReference type="SAM" id="MobiDB-lite"/>
    </source>
</evidence>
<reference evidence="4" key="1">
    <citation type="submission" date="2013-01" db="EMBL/GenBank/DDBJ databases">
        <title>Draft Genome Sequence of a Mulberry Tree, Morus notabilis C.K. Schneid.</title>
        <authorList>
            <person name="He N."/>
            <person name="Zhao S."/>
        </authorList>
    </citation>
    <scope>NUCLEOTIDE SEQUENCE</scope>
</reference>
<protein>
    <submittedName>
        <fullName evidence="3">Uncharacterized protein</fullName>
    </submittedName>
</protein>
<evidence type="ECO:0000256" key="2">
    <source>
        <dbReference type="SAM" id="Phobius"/>
    </source>
</evidence>
<accession>W9QEK9</accession>
<feature type="transmembrane region" description="Helical" evidence="2">
    <location>
        <begin position="26"/>
        <end position="45"/>
    </location>
</feature>
<dbReference type="EMBL" id="KE343499">
    <property type="protein sequence ID" value="EXB30856.1"/>
    <property type="molecule type" value="Genomic_DNA"/>
</dbReference>
<evidence type="ECO:0000313" key="3">
    <source>
        <dbReference type="EMBL" id="EXB30856.1"/>
    </source>
</evidence>
<proteinExistence type="predicted"/>
<organism evidence="3 4">
    <name type="scientific">Morus notabilis</name>
    <dbReference type="NCBI Taxonomy" id="981085"/>
    <lineage>
        <taxon>Eukaryota</taxon>
        <taxon>Viridiplantae</taxon>
        <taxon>Streptophyta</taxon>
        <taxon>Embryophyta</taxon>
        <taxon>Tracheophyta</taxon>
        <taxon>Spermatophyta</taxon>
        <taxon>Magnoliopsida</taxon>
        <taxon>eudicotyledons</taxon>
        <taxon>Gunneridae</taxon>
        <taxon>Pentapetalae</taxon>
        <taxon>rosids</taxon>
        <taxon>fabids</taxon>
        <taxon>Rosales</taxon>
        <taxon>Moraceae</taxon>
        <taxon>Moreae</taxon>
        <taxon>Morus</taxon>
    </lineage>
</organism>
<keyword evidence="2" id="KW-0812">Transmembrane</keyword>
<feature type="region of interest" description="Disordered" evidence="1">
    <location>
        <begin position="1"/>
        <end position="20"/>
    </location>
</feature>
<dbReference type="Proteomes" id="UP000030645">
    <property type="component" value="Unassembled WGS sequence"/>
</dbReference>
<keyword evidence="2" id="KW-0472">Membrane</keyword>
<evidence type="ECO:0000313" key="4">
    <source>
        <dbReference type="Proteomes" id="UP000030645"/>
    </source>
</evidence>
<gene>
    <name evidence="3" type="ORF">L484_012385</name>
</gene>
<sequence>MKHVNGYGSANHRHGERHPTSRNWDASIAILLLFNLFSLFAFDLVTSCHSFVTNIVSCQKIDPLRNSTRAIIHQL</sequence>
<dbReference type="AlphaFoldDB" id="W9QEK9"/>
<keyword evidence="2" id="KW-1133">Transmembrane helix</keyword>
<keyword evidence="4" id="KW-1185">Reference proteome</keyword>
<name>W9QEK9_9ROSA</name>